<evidence type="ECO:0000256" key="1">
    <source>
        <dbReference type="ARBA" id="ARBA00023604"/>
    </source>
</evidence>
<evidence type="ECO:0000313" key="3">
    <source>
        <dbReference type="Proteomes" id="UP001194746"/>
    </source>
</evidence>
<reference evidence="2" key="1">
    <citation type="journal article" date="2019" name="Beilstein J. Org. Chem.">
        <title>Nanangenines: drimane sesquiterpenoids as the dominant metabolite cohort of a novel Australian fungus, Aspergillus nanangensis.</title>
        <authorList>
            <person name="Lacey H.J."/>
            <person name="Gilchrist C.L.M."/>
            <person name="Crombie A."/>
            <person name="Kalaitzis J.A."/>
            <person name="Vuong D."/>
            <person name="Rutledge P.J."/>
            <person name="Turner P."/>
            <person name="Pitt J.I."/>
            <person name="Lacey E."/>
            <person name="Chooi Y.H."/>
            <person name="Piggott A.M."/>
        </authorList>
    </citation>
    <scope>NUCLEOTIDE SEQUENCE</scope>
    <source>
        <strain evidence="2">MST-FP2251</strain>
    </source>
</reference>
<dbReference type="Proteomes" id="UP001194746">
    <property type="component" value="Unassembled WGS sequence"/>
</dbReference>
<comment type="similarity">
    <text evidence="1">Belongs to the asaB hydroxylase/desaturase family.</text>
</comment>
<keyword evidence="3" id="KW-1185">Reference proteome</keyword>
<comment type="caution">
    <text evidence="2">The sequence shown here is derived from an EMBL/GenBank/DDBJ whole genome shotgun (WGS) entry which is preliminary data.</text>
</comment>
<dbReference type="EMBL" id="VCAU01000002">
    <property type="protein sequence ID" value="KAF9894823.1"/>
    <property type="molecule type" value="Genomic_DNA"/>
</dbReference>
<dbReference type="InterPro" id="IPR044053">
    <property type="entry name" value="AsaB-like"/>
</dbReference>
<protein>
    <recommendedName>
        <fullName evidence="4">Methyltransferase</fullName>
    </recommendedName>
</protein>
<evidence type="ECO:0008006" key="4">
    <source>
        <dbReference type="Google" id="ProtNLM"/>
    </source>
</evidence>
<gene>
    <name evidence="2" type="ORF">FE257_004444</name>
</gene>
<proteinExistence type="inferred from homology"/>
<dbReference type="PANTHER" id="PTHR34598:SF3">
    <property type="entry name" value="OXIDOREDUCTASE AN1597"/>
    <property type="match status" value="1"/>
</dbReference>
<evidence type="ECO:0000313" key="2">
    <source>
        <dbReference type="EMBL" id="KAF9894823.1"/>
    </source>
</evidence>
<name>A0AAD4H0L1_ASPNN</name>
<dbReference type="NCBIfam" id="NF041278">
    <property type="entry name" value="CmcJ_NvfI_EfuI"/>
    <property type="match status" value="1"/>
</dbReference>
<organism evidence="2 3">
    <name type="scientific">Aspergillus nanangensis</name>
    <dbReference type="NCBI Taxonomy" id="2582783"/>
    <lineage>
        <taxon>Eukaryota</taxon>
        <taxon>Fungi</taxon>
        <taxon>Dikarya</taxon>
        <taxon>Ascomycota</taxon>
        <taxon>Pezizomycotina</taxon>
        <taxon>Eurotiomycetes</taxon>
        <taxon>Eurotiomycetidae</taxon>
        <taxon>Eurotiales</taxon>
        <taxon>Aspergillaceae</taxon>
        <taxon>Aspergillus</taxon>
        <taxon>Aspergillus subgen. Circumdati</taxon>
    </lineage>
</organism>
<sequence length="287" mass="33161">MTDQQIQTQNDVITKLYYLTPLDEYNTTKPYYVNWPVHDIQGAQQTNLSHTSYENILIRDIRGLGVKCEIDVQGFQLETHPTSLNNEDFDDDALIREKYYPEMSELAKNTLNASRVFIFEHTHRVQNPTLKGCGCSRKRKPLVSAHIDQTPASSEQRVRYHLGGDAENLLKGRFQVVNTWRPLFGPLKGYPLTLGDARTFDLNRDGVPTDLVFPHYVGESLNLLHHPDQRWYYASEQNRDEVWLFKCYDSATGVAQAAPHCSFDIQDGQFSERPRESVEVRMLVFYN</sequence>
<dbReference type="AlphaFoldDB" id="A0AAD4H0L1"/>
<dbReference type="PANTHER" id="PTHR34598">
    <property type="entry name" value="BLL6449 PROTEIN"/>
    <property type="match status" value="1"/>
</dbReference>
<accession>A0AAD4H0L1</accession>
<dbReference type="GO" id="GO:0016491">
    <property type="term" value="F:oxidoreductase activity"/>
    <property type="evidence" value="ECO:0007669"/>
    <property type="project" value="InterPro"/>
</dbReference>
<reference evidence="2" key="2">
    <citation type="submission" date="2020-02" db="EMBL/GenBank/DDBJ databases">
        <authorList>
            <person name="Gilchrist C.L.M."/>
            <person name="Chooi Y.-H."/>
        </authorList>
    </citation>
    <scope>NUCLEOTIDE SEQUENCE</scope>
    <source>
        <strain evidence="2">MST-FP2251</strain>
    </source>
</reference>